<evidence type="ECO:0000313" key="1">
    <source>
        <dbReference type="EMBL" id="MED6198995.1"/>
    </source>
</evidence>
<keyword evidence="2" id="KW-1185">Reference proteome</keyword>
<gene>
    <name evidence="1" type="ORF">PIB30_071856</name>
</gene>
<sequence length="90" mass="9832">HLRLLGIEKGIEKAKESIGSKRFTRGSQEEENKALCGCAVPSCIRTCPSERFGKNSAPGLHDRMLHSYALAGTMSKMLTLLTMRPDGSIL</sequence>
<protein>
    <submittedName>
        <fullName evidence="1">Uncharacterized protein</fullName>
    </submittedName>
</protein>
<dbReference type="EMBL" id="JASCZI010212287">
    <property type="protein sequence ID" value="MED6198995.1"/>
    <property type="molecule type" value="Genomic_DNA"/>
</dbReference>
<evidence type="ECO:0000313" key="2">
    <source>
        <dbReference type="Proteomes" id="UP001341840"/>
    </source>
</evidence>
<proteinExistence type="predicted"/>
<dbReference type="Proteomes" id="UP001341840">
    <property type="component" value="Unassembled WGS sequence"/>
</dbReference>
<name>A0ABU6XQ38_9FABA</name>
<accession>A0ABU6XQ38</accession>
<feature type="non-terminal residue" evidence="1">
    <location>
        <position position="1"/>
    </location>
</feature>
<reference evidence="1 2" key="1">
    <citation type="journal article" date="2023" name="Plants (Basel)">
        <title>Bridging the Gap: Combining Genomics and Transcriptomics Approaches to Understand Stylosanthes scabra, an Orphan Legume from the Brazilian Caatinga.</title>
        <authorList>
            <person name="Ferreira-Neto J.R.C."/>
            <person name="da Silva M.D."/>
            <person name="Binneck E."/>
            <person name="de Melo N.F."/>
            <person name="da Silva R.H."/>
            <person name="de Melo A.L.T.M."/>
            <person name="Pandolfi V."/>
            <person name="Bustamante F.O."/>
            <person name="Brasileiro-Vidal A.C."/>
            <person name="Benko-Iseppon A.M."/>
        </authorList>
    </citation>
    <scope>NUCLEOTIDE SEQUENCE [LARGE SCALE GENOMIC DNA]</scope>
    <source>
        <tissue evidence="1">Leaves</tissue>
    </source>
</reference>
<comment type="caution">
    <text evidence="1">The sequence shown here is derived from an EMBL/GenBank/DDBJ whole genome shotgun (WGS) entry which is preliminary data.</text>
</comment>
<organism evidence="1 2">
    <name type="scientific">Stylosanthes scabra</name>
    <dbReference type="NCBI Taxonomy" id="79078"/>
    <lineage>
        <taxon>Eukaryota</taxon>
        <taxon>Viridiplantae</taxon>
        <taxon>Streptophyta</taxon>
        <taxon>Embryophyta</taxon>
        <taxon>Tracheophyta</taxon>
        <taxon>Spermatophyta</taxon>
        <taxon>Magnoliopsida</taxon>
        <taxon>eudicotyledons</taxon>
        <taxon>Gunneridae</taxon>
        <taxon>Pentapetalae</taxon>
        <taxon>rosids</taxon>
        <taxon>fabids</taxon>
        <taxon>Fabales</taxon>
        <taxon>Fabaceae</taxon>
        <taxon>Papilionoideae</taxon>
        <taxon>50 kb inversion clade</taxon>
        <taxon>dalbergioids sensu lato</taxon>
        <taxon>Dalbergieae</taxon>
        <taxon>Pterocarpus clade</taxon>
        <taxon>Stylosanthes</taxon>
    </lineage>
</organism>